<dbReference type="OrthoDB" id="9778250at2"/>
<keyword evidence="1" id="KW-0472">Membrane</keyword>
<comment type="caution">
    <text evidence="2">The sequence shown here is derived from an EMBL/GenBank/DDBJ whole genome shotgun (WGS) entry which is preliminary data.</text>
</comment>
<protein>
    <recommendedName>
        <fullName evidence="4">Peptidase M28 domain-containing protein</fullName>
    </recommendedName>
</protein>
<accession>A0A317CKH9</accession>
<dbReference type="RefSeq" id="WP_109821812.1">
    <property type="nucleotide sequence ID" value="NZ_QGKL01000009.1"/>
</dbReference>
<keyword evidence="3" id="KW-1185">Reference proteome</keyword>
<dbReference type="Gene3D" id="3.40.630.10">
    <property type="entry name" value="Zn peptidases"/>
    <property type="match status" value="1"/>
</dbReference>
<dbReference type="EMBL" id="QGKL01000009">
    <property type="protein sequence ID" value="PWQ99006.1"/>
    <property type="molecule type" value="Genomic_DNA"/>
</dbReference>
<keyword evidence="1" id="KW-0812">Transmembrane</keyword>
<gene>
    <name evidence="2" type="ORF">DKT75_02285</name>
</gene>
<keyword evidence="1" id="KW-1133">Transmembrane helix</keyword>
<evidence type="ECO:0000313" key="2">
    <source>
        <dbReference type="EMBL" id="PWQ99006.1"/>
    </source>
</evidence>
<evidence type="ECO:0000256" key="1">
    <source>
        <dbReference type="SAM" id="Phobius"/>
    </source>
</evidence>
<organism evidence="2 3">
    <name type="scientific">Leucothrix arctica</name>
    <dbReference type="NCBI Taxonomy" id="1481894"/>
    <lineage>
        <taxon>Bacteria</taxon>
        <taxon>Pseudomonadati</taxon>
        <taxon>Pseudomonadota</taxon>
        <taxon>Gammaproteobacteria</taxon>
        <taxon>Thiotrichales</taxon>
        <taxon>Thiotrichaceae</taxon>
        <taxon>Leucothrix</taxon>
    </lineage>
</organism>
<evidence type="ECO:0000313" key="3">
    <source>
        <dbReference type="Proteomes" id="UP000245506"/>
    </source>
</evidence>
<reference evidence="2 3" key="1">
    <citation type="submission" date="2018-05" db="EMBL/GenBank/DDBJ databases">
        <title>Leucothrix arctica sp. nov., isolated from Arctic seawater.</title>
        <authorList>
            <person name="Choi A."/>
            <person name="Baek K."/>
        </authorList>
    </citation>
    <scope>NUCLEOTIDE SEQUENCE [LARGE SCALE GENOMIC DNA]</scope>
    <source>
        <strain evidence="2 3">IMCC9719</strain>
    </source>
</reference>
<dbReference type="SUPFAM" id="SSF53187">
    <property type="entry name" value="Zn-dependent exopeptidases"/>
    <property type="match status" value="1"/>
</dbReference>
<dbReference type="AlphaFoldDB" id="A0A317CKH9"/>
<proteinExistence type="predicted"/>
<sequence length="342" mass="37951">MLDRMIARLLDWLIATLIVCLLLWFFITQPLLPTAVSNDLPEVSETNLRNHLTNLKNIESTREVSKSTSLTADDYIFNYFSRLGEPSLQGFATATGRYNNVRLRLGPKTKERIVIGVRYLVLPGAIKRQSNNSGLAVMLETARLFSKEVGELPMSVEFVAYGDSNADTAGAGSFHHAKALSNAKIPVRVMLELQSVGYYRKVSDSQSYPFSFMAVLYPDKGNFIALSSRLNDFMKLRSVKHSFSSVPDLLVESFSTPENISVVSGVDHINYWLNDYSAIQIGDLLPLRVEGGENELVMDYERMSQVVKALYQVAVSQEVATDNKNEGYFSGVVAGISGFFGG</sequence>
<dbReference type="Proteomes" id="UP000245506">
    <property type="component" value="Unassembled WGS sequence"/>
</dbReference>
<feature type="transmembrane region" description="Helical" evidence="1">
    <location>
        <begin position="12"/>
        <end position="32"/>
    </location>
</feature>
<name>A0A317CKH9_9GAMM</name>
<evidence type="ECO:0008006" key="4">
    <source>
        <dbReference type="Google" id="ProtNLM"/>
    </source>
</evidence>